<dbReference type="InterPro" id="IPR016181">
    <property type="entry name" value="Acyl_CoA_acyltransferase"/>
</dbReference>
<dbReference type="EMBL" id="CP015583">
    <property type="protein sequence ID" value="APT58692.1"/>
    <property type="molecule type" value="Genomic_DNA"/>
</dbReference>
<reference evidence="6 8" key="2">
    <citation type="journal article" date="2019" name="Microb. Pathog.">
        <title>Comparison of VITEK 2, MALDI-TOF MS, 16S rRNA gene sequencing, and whole-genome sequencing for identification of Roseomonas mucosa.</title>
        <authorList>
            <person name="Rudolph W.W."/>
            <person name="Gunzer F."/>
            <person name="Trauth M."/>
            <person name="Bunk B."/>
            <person name="Bigge R."/>
            <person name="Schrottner P."/>
        </authorList>
    </citation>
    <scope>NUCLEOTIDE SEQUENCE [LARGE SCALE GENOMIC DNA]</scope>
    <source>
        <strain evidence="6 8">DSM 103800</strain>
    </source>
</reference>
<dbReference type="EC" id="2.3.1.-" evidence="6"/>
<protein>
    <submittedName>
        <fullName evidence="6">GNAT family N-acetyltransferase</fullName>
        <ecNumber evidence="6">2.3.1.-</ecNumber>
    </submittedName>
</protein>
<dbReference type="EMBL" id="JAVVDO010000022">
    <property type="protein sequence ID" value="MDT8332092.1"/>
    <property type="molecule type" value="Genomic_DNA"/>
</dbReference>
<dbReference type="Proteomes" id="UP000185494">
    <property type="component" value="Chromosome 1"/>
</dbReference>
<reference evidence="5 7" key="1">
    <citation type="submission" date="2016-05" db="EMBL/GenBank/DDBJ databases">
        <title>Complete Genome and Methylome Analysis of Psychrotrophic Bacterial Isolates from Antarctic Lake Untersee.</title>
        <authorList>
            <person name="Fomenkov A."/>
            <person name="Akimov V.N."/>
            <person name="Vasilyeva L.V."/>
            <person name="Andersen D."/>
            <person name="Vincze T."/>
            <person name="Roberts R.J."/>
        </authorList>
    </citation>
    <scope>NUCLEOTIDE SEQUENCE [LARGE SCALE GENOMIC DNA]</scope>
    <source>
        <strain evidence="5 7">U14-5</strain>
    </source>
</reference>
<feature type="region of interest" description="Disordered" evidence="3">
    <location>
        <begin position="118"/>
        <end position="150"/>
    </location>
</feature>
<name>A0A1L7AIW2_9PROT</name>
<dbReference type="AlphaFoldDB" id="A0A1L7AIW2"/>
<sequence>MLDGQAPPEVPLGFLIAFAGLPLHGPNHGWVHRHRPGAVYVDRVAVAASARGRGIARRLYEDLAAAVLASGRSGLACEVNLDPPNPGSLAFHTRLGFRPAGEARDPRNGKRVLYLFREAGPSLAAPPPPEAPAGGPPQPGPPVSRRNPQG</sequence>
<dbReference type="InterPro" id="IPR050832">
    <property type="entry name" value="Bact_Acetyltransf"/>
</dbReference>
<proteinExistence type="predicted"/>
<evidence type="ECO:0000313" key="6">
    <source>
        <dbReference type="EMBL" id="MDT8332092.1"/>
    </source>
</evidence>
<dbReference type="Proteomes" id="UP001258945">
    <property type="component" value="Unassembled WGS sequence"/>
</dbReference>
<evidence type="ECO:0000259" key="4">
    <source>
        <dbReference type="PROSITE" id="PS51186"/>
    </source>
</evidence>
<dbReference type="Gene3D" id="3.40.630.30">
    <property type="match status" value="1"/>
</dbReference>
<evidence type="ECO:0000256" key="1">
    <source>
        <dbReference type="ARBA" id="ARBA00022679"/>
    </source>
</evidence>
<dbReference type="KEGG" id="rgi:RGI145_17835"/>
<evidence type="ECO:0000313" key="7">
    <source>
        <dbReference type="Proteomes" id="UP000185494"/>
    </source>
</evidence>
<dbReference type="PANTHER" id="PTHR43877">
    <property type="entry name" value="AMINOALKYLPHOSPHONATE N-ACETYLTRANSFERASE-RELATED-RELATED"/>
    <property type="match status" value="1"/>
</dbReference>
<accession>A0A1L7AIW2</accession>
<keyword evidence="1 6" id="KW-0808">Transferase</keyword>
<feature type="compositionally biased region" description="Pro residues" evidence="3">
    <location>
        <begin position="124"/>
        <end position="142"/>
    </location>
</feature>
<dbReference type="RefSeq" id="WP_075799447.1">
    <property type="nucleotide sequence ID" value="NZ_CP015583.1"/>
</dbReference>
<keyword evidence="2 6" id="KW-0012">Acyltransferase</keyword>
<dbReference type="PROSITE" id="PS51186">
    <property type="entry name" value="GNAT"/>
    <property type="match status" value="1"/>
</dbReference>
<gene>
    <name evidence="5" type="ORF">RGI145_17835</name>
    <name evidence="6" type="ORF">RQ831_13605</name>
</gene>
<dbReference type="STRING" id="257708.RGI145_17835"/>
<dbReference type="SUPFAM" id="SSF55729">
    <property type="entry name" value="Acyl-CoA N-acyltransferases (Nat)"/>
    <property type="match status" value="1"/>
</dbReference>
<evidence type="ECO:0000313" key="5">
    <source>
        <dbReference type="EMBL" id="APT58692.1"/>
    </source>
</evidence>
<dbReference type="InterPro" id="IPR000182">
    <property type="entry name" value="GNAT_dom"/>
</dbReference>
<keyword evidence="8" id="KW-1185">Reference proteome</keyword>
<dbReference type="PANTHER" id="PTHR43877:SF2">
    <property type="entry name" value="AMINOALKYLPHOSPHONATE N-ACETYLTRANSFERASE-RELATED"/>
    <property type="match status" value="1"/>
</dbReference>
<feature type="domain" description="N-acetyltransferase" evidence="4">
    <location>
        <begin position="1"/>
        <end position="120"/>
    </location>
</feature>
<evidence type="ECO:0000256" key="2">
    <source>
        <dbReference type="ARBA" id="ARBA00023315"/>
    </source>
</evidence>
<reference evidence="6" key="3">
    <citation type="submission" date="2023-09" db="EMBL/GenBank/DDBJ databases">
        <authorList>
            <person name="Schober I."/>
            <person name="Bunk B."/>
        </authorList>
    </citation>
    <scope>NUCLEOTIDE SEQUENCE</scope>
    <source>
        <strain evidence="6">DSM 103800</strain>
    </source>
</reference>
<dbReference type="Pfam" id="PF00583">
    <property type="entry name" value="Acetyltransf_1"/>
    <property type="match status" value="1"/>
</dbReference>
<dbReference type="GO" id="GO:0016747">
    <property type="term" value="F:acyltransferase activity, transferring groups other than amino-acyl groups"/>
    <property type="evidence" value="ECO:0007669"/>
    <property type="project" value="InterPro"/>
</dbReference>
<dbReference type="eggNOG" id="COG3818">
    <property type="taxonomic scope" value="Bacteria"/>
</dbReference>
<organism evidence="5 7">
    <name type="scientific">Roseomonas gilardii</name>
    <dbReference type="NCBI Taxonomy" id="257708"/>
    <lineage>
        <taxon>Bacteria</taxon>
        <taxon>Pseudomonadati</taxon>
        <taxon>Pseudomonadota</taxon>
        <taxon>Alphaproteobacteria</taxon>
        <taxon>Acetobacterales</taxon>
        <taxon>Roseomonadaceae</taxon>
        <taxon>Roseomonas</taxon>
    </lineage>
</organism>
<evidence type="ECO:0000256" key="3">
    <source>
        <dbReference type="SAM" id="MobiDB-lite"/>
    </source>
</evidence>
<dbReference type="CDD" id="cd04301">
    <property type="entry name" value="NAT_SF"/>
    <property type="match status" value="1"/>
</dbReference>
<evidence type="ECO:0000313" key="8">
    <source>
        <dbReference type="Proteomes" id="UP001258945"/>
    </source>
</evidence>